<keyword evidence="2" id="KW-1185">Reference proteome</keyword>
<organism evidence="1 2">
    <name type="scientific">Alligator mississippiensis</name>
    <name type="common">American alligator</name>
    <dbReference type="NCBI Taxonomy" id="8496"/>
    <lineage>
        <taxon>Eukaryota</taxon>
        <taxon>Metazoa</taxon>
        <taxon>Chordata</taxon>
        <taxon>Craniata</taxon>
        <taxon>Vertebrata</taxon>
        <taxon>Euteleostomi</taxon>
        <taxon>Archelosauria</taxon>
        <taxon>Archosauria</taxon>
        <taxon>Crocodylia</taxon>
        <taxon>Alligatoridae</taxon>
        <taxon>Alligatorinae</taxon>
        <taxon>Alligator</taxon>
    </lineage>
</organism>
<comment type="caution">
    <text evidence="1">The sequence shown here is derived from an EMBL/GenBank/DDBJ whole genome shotgun (WGS) entry which is preliminary data.</text>
</comment>
<proteinExistence type="predicted"/>
<evidence type="ECO:0000313" key="2">
    <source>
        <dbReference type="Proteomes" id="UP000050525"/>
    </source>
</evidence>
<reference evidence="1 2" key="1">
    <citation type="journal article" date="2012" name="Genome Biol.">
        <title>Sequencing three crocodilian genomes to illuminate the evolution of archosaurs and amniotes.</title>
        <authorList>
            <person name="St John J.A."/>
            <person name="Braun E.L."/>
            <person name="Isberg S.R."/>
            <person name="Miles L.G."/>
            <person name="Chong A.Y."/>
            <person name="Gongora J."/>
            <person name="Dalzell P."/>
            <person name="Moran C."/>
            <person name="Bed'hom B."/>
            <person name="Abzhanov A."/>
            <person name="Burgess S.C."/>
            <person name="Cooksey A.M."/>
            <person name="Castoe T.A."/>
            <person name="Crawford N.G."/>
            <person name="Densmore L.D."/>
            <person name="Drew J.C."/>
            <person name="Edwards S.V."/>
            <person name="Faircloth B.C."/>
            <person name="Fujita M.K."/>
            <person name="Greenwold M.J."/>
            <person name="Hoffmann F.G."/>
            <person name="Howard J.M."/>
            <person name="Iguchi T."/>
            <person name="Janes D.E."/>
            <person name="Khan S.Y."/>
            <person name="Kohno S."/>
            <person name="de Koning A.J."/>
            <person name="Lance S.L."/>
            <person name="McCarthy F.M."/>
            <person name="McCormack J.E."/>
            <person name="Merchant M.E."/>
            <person name="Peterson D.G."/>
            <person name="Pollock D.D."/>
            <person name="Pourmand N."/>
            <person name="Raney B.J."/>
            <person name="Roessler K.A."/>
            <person name="Sanford J.R."/>
            <person name="Sawyer R.H."/>
            <person name="Schmidt C.J."/>
            <person name="Triplett E.W."/>
            <person name="Tuberville T.D."/>
            <person name="Venegas-Anaya M."/>
            <person name="Howard J.T."/>
            <person name="Jarvis E.D."/>
            <person name="Guillette L.J.Jr."/>
            <person name="Glenn T.C."/>
            <person name="Green R.E."/>
            <person name="Ray D.A."/>
        </authorList>
    </citation>
    <scope>NUCLEOTIDE SEQUENCE [LARGE SCALE GENOMIC DNA]</scope>
    <source>
        <strain evidence="1">KSC_2009_1</strain>
    </source>
</reference>
<evidence type="ECO:0000313" key="1">
    <source>
        <dbReference type="EMBL" id="KYO48612.1"/>
    </source>
</evidence>
<accession>A0A151PI32</accession>
<dbReference type="EMBL" id="AKHW03000179">
    <property type="protein sequence ID" value="KYO48612.1"/>
    <property type="molecule type" value="Genomic_DNA"/>
</dbReference>
<dbReference type="AlphaFoldDB" id="A0A151PI32"/>
<gene>
    <name evidence="1" type="ORF">Y1Q_0004020</name>
</gene>
<sequence length="69" mass="8154">MMNKGEEAFSKCDFKVYYKGDDFPLRREICGMRMKQQAQCDSVIWWQTLRYHPSFLMPKPFPLSIVSAA</sequence>
<name>A0A151PI32_ALLMI</name>
<dbReference type="Proteomes" id="UP000050525">
    <property type="component" value="Unassembled WGS sequence"/>
</dbReference>
<protein>
    <submittedName>
        <fullName evidence="1">Uncharacterized protein</fullName>
    </submittedName>
</protein>